<feature type="domain" description="Ferrous iron transporter FeoA-like" evidence="2">
    <location>
        <begin position="2"/>
        <end position="84"/>
    </location>
</feature>
<dbReference type="PANTHER" id="PTHR43151:SF1">
    <property type="entry name" value="SSR2333 PROTEIN"/>
    <property type="match status" value="1"/>
</dbReference>
<evidence type="ECO:0000313" key="4">
    <source>
        <dbReference type="Proteomes" id="UP000663651"/>
    </source>
</evidence>
<evidence type="ECO:0000259" key="2">
    <source>
        <dbReference type="SMART" id="SM00899"/>
    </source>
</evidence>
<reference evidence="3 4" key="1">
    <citation type="submission" date="2021-03" db="EMBL/GenBank/DDBJ databases">
        <title>Geobacter metallireducens gen. nov. sp. nov., a microorganism capable of coupling the complete oxidation of organic compounds to the reduction of iron and other metals.</title>
        <authorList>
            <person name="Li Y."/>
        </authorList>
    </citation>
    <scope>NUCLEOTIDE SEQUENCE [LARGE SCALE GENOMIC DNA]</scope>
    <source>
        <strain evidence="3 4">Jerry-YX</strain>
    </source>
</reference>
<dbReference type="RefSeq" id="WP_207163880.1">
    <property type="nucleotide sequence ID" value="NZ_CP071382.1"/>
</dbReference>
<dbReference type="InterPro" id="IPR053184">
    <property type="entry name" value="FeoA-like"/>
</dbReference>
<sequence>MIPLGLLSPGEMGEIVEVRSRPGGCSGPCHGGRGKGDVRVEDMGLRVGNRVEMLNNGGGPVLVKVDESRIAVDRGMAMKIMVRSLQ</sequence>
<dbReference type="EMBL" id="CP071382">
    <property type="protein sequence ID" value="QSV46092.1"/>
    <property type="molecule type" value="Genomic_DNA"/>
</dbReference>
<dbReference type="SMART" id="SM00899">
    <property type="entry name" value="FeoA"/>
    <property type="match status" value="1"/>
</dbReference>
<organism evidence="3 4">
    <name type="scientific">Geobacter benzoatilyticus</name>
    <dbReference type="NCBI Taxonomy" id="2815309"/>
    <lineage>
        <taxon>Bacteria</taxon>
        <taxon>Pseudomonadati</taxon>
        <taxon>Thermodesulfobacteriota</taxon>
        <taxon>Desulfuromonadia</taxon>
        <taxon>Geobacterales</taxon>
        <taxon>Geobacteraceae</taxon>
        <taxon>Geobacter</taxon>
    </lineage>
</organism>
<accession>A0ABX7Q3T1</accession>
<name>A0ABX7Q3T1_9BACT</name>
<proteinExistence type="predicted"/>
<gene>
    <name evidence="3" type="ORF">JZM60_02015</name>
</gene>
<dbReference type="Proteomes" id="UP000663651">
    <property type="component" value="Chromosome"/>
</dbReference>
<evidence type="ECO:0000313" key="3">
    <source>
        <dbReference type="EMBL" id="QSV46092.1"/>
    </source>
</evidence>
<keyword evidence="1" id="KW-0408">Iron</keyword>
<dbReference type="InterPro" id="IPR007167">
    <property type="entry name" value="Fe-transptr_FeoA-like"/>
</dbReference>
<dbReference type="PANTHER" id="PTHR43151">
    <property type="entry name" value="FEOA FAMILY PROTEIN"/>
    <property type="match status" value="1"/>
</dbReference>
<dbReference type="Pfam" id="PF04023">
    <property type="entry name" value="FeoA"/>
    <property type="match status" value="1"/>
</dbReference>
<dbReference type="Gene3D" id="2.30.30.90">
    <property type="match status" value="1"/>
</dbReference>
<dbReference type="InterPro" id="IPR008988">
    <property type="entry name" value="Transcriptional_repressor_C"/>
</dbReference>
<evidence type="ECO:0000256" key="1">
    <source>
        <dbReference type="ARBA" id="ARBA00023004"/>
    </source>
</evidence>
<protein>
    <submittedName>
        <fullName evidence="3">Ferrous iron transport protein A</fullName>
    </submittedName>
</protein>
<dbReference type="InterPro" id="IPR038157">
    <property type="entry name" value="FeoA_core_dom"/>
</dbReference>
<keyword evidence="4" id="KW-1185">Reference proteome</keyword>
<dbReference type="SUPFAM" id="SSF50037">
    <property type="entry name" value="C-terminal domain of transcriptional repressors"/>
    <property type="match status" value="1"/>
</dbReference>